<evidence type="ECO:0000256" key="2">
    <source>
        <dbReference type="ARBA" id="ARBA00022692"/>
    </source>
</evidence>
<evidence type="ECO:0000256" key="5">
    <source>
        <dbReference type="SAM" id="Phobius"/>
    </source>
</evidence>
<keyword evidence="4 5" id="KW-0472">Membrane</keyword>
<protein>
    <recommendedName>
        <fullName evidence="7">NnrU domain-containing protein</fullName>
    </recommendedName>
</protein>
<evidence type="ECO:0000313" key="6">
    <source>
        <dbReference type="EMBL" id="GAG12018.1"/>
    </source>
</evidence>
<feature type="transmembrane region" description="Helical" evidence="5">
    <location>
        <begin position="129"/>
        <end position="159"/>
    </location>
</feature>
<organism evidence="6">
    <name type="scientific">marine sediment metagenome</name>
    <dbReference type="NCBI Taxonomy" id="412755"/>
    <lineage>
        <taxon>unclassified sequences</taxon>
        <taxon>metagenomes</taxon>
        <taxon>ecological metagenomes</taxon>
    </lineage>
</organism>
<dbReference type="Pfam" id="PF04191">
    <property type="entry name" value="PEMT"/>
    <property type="match status" value="1"/>
</dbReference>
<evidence type="ECO:0000256" key="4">
    <source>
        <dbReference type="ARBA" id="ARBA00023136"/>
    </source>
</evidence>
<comment type="caution">
    <text evidence="6">The sequence shown here is derived from an EMBL/GenBank/DDBJ whole genome shotgun (WGS) entry which is preliminary data.</text>
</comment>
<dbReference type="EMBL" id="BARS01024805">
    <property type="protein sequence ID" value="GAG12018.1"/>
    <property type="molecule type" value="Genomic_DNA"/>
</dbReference>
<name>X0VHT4_9ZZZZ</name>
<dbReference type="AlphaFoldDB" id="X0VHT4"/>
<feature type="transmembrane region" description="Helical" evidence="5">
    <location>
        <begin position="21"/>
        <end position="43"/>
    </location>
</feature>
<evidence type="ECO:0000256" key="1">
    <source>
        <dbReference type="ARBA" id="ARBA00004127"/>
    </source>
</evidence>
<proteinExistence type="predicted"/>
<gene>
    <name evidence="6" type="ORF">S01H1_39319</name>
</gene>
<evidence type="ECO:0000256" key="3">
    <source>
        <dbReference type="ARBA" id="ARBA00022989"/>
    </source>
</evidence>
<sequence>RRREKYLSSFGDLAYQKAFKFVVTGIPMVISVIIHSFFPTDLIVSYRNNNNLSWYLGTPISDIFFGFSVTFLIVRLSLWIFFVGLGLRGISRALKIFGIDNMALIYVYYPKESTLQNHEIYSILRHPTYHALMLISIGSIFLRFSIYSIIYFFIFIIGINLHLKFVEEKELIKRFGENYIKYKENVPAFLVRFKDLKKYLSFIF</sequence>
<dbReference type="GO" id="GO:0012505">
    <property type="term" value="C:endomembrane system"/>
    <property type="evidence" value="ECO:0007669"/>
    <property type="project" value="UniProtKB-SubCell"/>
</dbReference>
<keyword evidence="3 5" id="KW-1133">Transmembrane helix</keyword>
<dbReference type="InterPro" id="IPR007318">
    <property type="entry name" value="Phopholipid_MeTrfase"/>
</dbReference>
<feature type="non-terminal residue" evidence="6">
    <location>
        <position position="1"/>
    </location>
</feature>
<accession>X0VHT4</accession>
<comment type="subcellular location">
    <subcellularLocation>
        <location evidence="1">Endomembrane system</location>
        <topology evidence="1">Multi-pass membrane protein</topology>
    </subcellularLocation>
</comment>
<evidence type="ECO:0008006" key="7">
    <source>
        <dbReference type="Google" id="ProtNLM"/>
    </source>
</evidence>
<reference evidence="6" key="1">
    <citation type="journal article" date="2014" name="Front. Microbiol.">
        <title>High frequency of phylogenetically diverse reductive dehalogenase-homologous genes in deep subseafloor sedimentary metagenomes.</title>
        <authorList>
            <person name="Kawai M."/>
            <person name="Futagami T."/>
            <person name="Toyoda A."/>
            <person name="Takaki Y."/>
            <person name="Nishi S."/>
            <person name="Hori S."/>
            <person name="Arai W."/>
            <person name="Tsubouchi T."/>
            <person name="Morono Y."/>
            <person name="Uchiyama I."/>
            <person name="Ito T."/>
            <person name="Fujiyama A."/>
            <person name="Inagaki F."/>
            <person name="Takami H."/>
        </authorList>
    </citation>
    <scope>NUCLEOTIDE SEQUENCE</scope>
    <source>
        <strain evidence="6">Expedition CK06-06</strain>
    </source>
</reference>
<dbReference type="Gene3D" id="1.20.120.1630">
    <property type="match status" value="1"/>
</dbReference>
<feature type="transmembrane region" description="Helical" evidence="5">
    <location>
        <begin position="63"/>
        <end position="85"/>
    </location>
</feature>
<keyword evidence="2 5" id="KW-0812">Transmembrane</keyword>